<dbReference type="InterPro" id="IPR003767">
    <property type="entry name" value="Malate/L-lactate_DH-like"/>
</dbReference>
<dbReference type="InterPro" id="IPR043143">
    <property type="entry name" value="Mal/L-sulf/L-lact_DH-like_NADP"/>
</dbReference>
<dbReference type="RefSeq" id="WP_158216303.1">
    <property type="nucleotide sequence ID" value="NZ_MWWR01000004.1"/>
</dbReference>
<dbReference type="Gene3D" id="3.30.1370.60">
    <property type="entry name" value="Hypothetical oxidoreductase yiak, domain 2"/>
    <property type="match status" value="1"/>
</dbReference>
<dbReference type="GO" id="GO:0016491">
    <property type="term" value="F:oxidoreductase activity"/>
    <property type="evidence" value="ECO:0007669"/>
    <property type="project" value="UniProtKB-KW"/>
</dbReference>
<dbReference type="Proteomes" id="UP000216725">
    <property type="component" value="Unassembled WGS sequence"/>
</dbReference>
<dbReference type="PANTHER" id="PTHR11091:SF0">
    <property type="entry name" value="MALATE DEHYDROGENASE"/>
    <property type="match status" value="1"/>
</dbReference>
<dbReference type="Pfam" id="PF02615">
    <property type="entry name" value="Ldh_2"/>
    <property type="match status" value="1"/>
</dbReference>
<reference evidence="3 4" key="1">
    <citation type="journal article" date="2017" name="BMC Genomics">
        <title>Comparative genomic and phylogenomic analyses of the Bifidobacteriaceae family.</title>
        <authorList>
            <person name="Lugli G.A."/>
            <person name="Milani C."/>
            <person name="Turroni F."/>
            <person name="Duranti S."/>
            <person name="Mancabelli L."/>
            <person name="Mangifesta M."/>
            <person name="Ferrario C."/>
            <person name="Modesto M."/>
            <person name="Mattarelli P."/>
            <person name="Jiri K."/>
            <person name="van Sinderen D."/>
            <person name="Ventura M."/>
        </authorList>
    </citation>
    <scope>NUCLEOTIDE SEQUENCE [LARGE SCALE GENOMIC DNA]</scope>
    <source>
        <strain evidence="3 4">DSM 24742</strain>
    </source>
</reference>
<protein>
    <submittedName>
        <fullName evidence="3">Malate/L-lactate dehydrogenase</fullName>
    </submittedName>
</protein>
<name>A0A261F050_9BIFI</name>
<sequence>MPIVSYDRLVTLVRDLFIGYGFNEEQALIIAQNLEDADRHGIASHGIQRMRLYDQRITNGYIKPNEEGRIVHEMPAAALIDGRHGMGQIVGTRAMRLAIEKAKKVGIGAVAVRDSNHFGTAGYYASLAADEGLWGYASTNSNALLVPTHSAKPFIGSNPIAVAVPTSRGRFLYDAATTTVSLGKVEVHAKLGEPLPGDWVMNTDGTIDRDAQDVIDNVTLKPGGRGGLTPIGGLGETNSGYKGYGIGAVVELLTAALPLGVLSADVHGQSIGHFFLALDPDAFGGREATEEYVADFVDRLHALPSVDGSPVLVPGDKEFAAADRTDAEGIEVDEKTAREVEQIAARFGVEVPWAHDDADERTAQVAVA</sequence>
<accession>A0A261F050</accession>
<evidence type="ECO:0000256" key="1">
    <source>
        <dbReference type="ARBA" id="ARBA00006056"/>
    </source>
</evidence>
<dbReference type="OrthoDB" id="924592at2"/>
<gene>
    <name evidence="3" type="ORF">PSRA_0632</name>
</gene>
<evidence type="ECO:0000256" key="2">
    <source>
        <dbReference type="ARBA" id="ARBA00023002"/>
    </source>
</evidence>
<dbReference type="SUPFAM" id="SSF89733">
    <property type="entry name" value="L-sulfolactate dehydrogenase-like"/>
    <property type="match status" value="1"/>
</dbReference>
<dbReference type="InterPro" id="IPR036111">
    <property type="entry name" value="Mal/L-sulfo/L-lacto_DH-like_sf"/>
</dbReference>
<keyword evidence="4" id="KW-1185">Reference proteome</keyword>
<dbReference type="InterPro" id="IPR043144">
    <property type="entry name" value="Mal/L-sulf/L-lact_DH-like_ah"/>
</dbReference>
<organism evidence="3 4">
    <name type="scientific">Pseudoscardovia radai</name>
    <dbReference type="NCBI Taxonomy" id="987066"/>
    <lineage>
        <taxon>Bacteria</taxon>
        <taxon>Bacillati</taxon>
        <taxon>Actinomycetota</taxon>
        <taxon>Actinomycetes</taxon>
        <taxon>Bifidobacteriales</taxon>
        <taxon>Bifidobacteriaceae</taxon>
        <taxon>Pseudoscardovia</taxon>
    </lineage>
</organism>
<comment type="similarity">
    <text evidence="1">Belongs to the LDH2/MDH2 oxidoreductase family.</text>
</comment>
<dbReference type="EMBL" id="MWWR01000004">
    <property type="protein sequence ID" value="OZG52443.1"/>
    <property type="molecule type" value="Genomic_DNA"/>
</dbReference>
<dbReference type="AlphaFoldDB" id="A0A261F050"/>
<dbReference type="PANTHER" id="PTHR11091">
    <property type="entry name" value="OXIDOREDUCTASE-RELATED"/>
    <property type="match status" value="1"/>
</dbReference>
<evidence type="ECO:0000313" key="3">
    <source>
        <dbReference type="EMBL" id="OZG52443.1"/>
    </source>
</evidence>
<proteinExistence type="inferred from homology"/>
<keyword evidence="2" id="KW-0560">Oxidoreductase</keyword>
<comment type="caution">
    <text evidence="3">The sequence shown here is derived from an EMBL/GenBank/DDBJ whole genome shotgun (WGS) entry which is preliminary data.</text>
</comment>
<evidence type="ECO:0000313" key="4">
    <source>
        <dbReference type="Proteomes" id="UP000216725"/>
    </source>
</evidence>
<dbReference type="Gene3D" id="1.10.1530.10">
    <property type="match status" value="1"/>
</dbReference>